<protein>
    <recommendedName>
        <fullName evidence="2">SMP-30/Gluconolactonase/LRE-like region domain-containing protein</fullName>
    </recommendedName>
</protein>
<sequence length="146" mass="15468">DPAAVGYTELTTGLQGSLGAAPPGADSIGTTELKEPSVDSRNIFYNSIGTFNNIFGSLAEPTEVDYAAFAPDKGRLWCTDYSDYYIYEIGTTTGNLIGSIRGPGLAHRGITYVPATKHLWVADNTVAGRYIYELGTTTGAEIGSFA</sequence>
<comment type="caution">
    <text evidence="1">The sequence shown here is derived from an EMBL/GenBank/DDBJ whole genome shotgun (WGS) entry which is preliminary data.</text>
</comment>
<dbReference type="Gene3D" id="2.130.10.10">
    <property type="entry name" value="YVTN repeat-like/Quinoprotein amine dehydrogenase"/>
    <property type="match status" value="1"/>
</dbReference>
<evidence type="ECO:0000313" key="1">
    <source>
        <dbReference type="EMBL" id="GAH95300.1"/>
    </source>
</evidence>
<proteinExistence type="predicted"/>
<dbReference type="EMBL" id="BARU01045648">
    <property type="protein sequence ID" value="GAH95300.1"/>
    <property type="molecule type" value="Genomic_DNA"/>
</dbReference>
<reference evidence="1" key="1">
    <citation type="journal article" date="2014" name="Front. Microbiol.">
        <title>High frequency of phylogenetically diverse reductive dehalogenase-homologous genes in deep subseafloor sedimentary metagenomes.</title>
        <authorList>
            <person name="Kawai M."/>
            <person name="Futagami T."/>
            <person name="Toyoda A."/>
            <person name="Takaki Y."/>
            <person name="Nishi S."/>
            <person name="Hori S."/>
            <person name="Arai W."/>
            <person name="Tsubouchi T."/>
            <person name="Morono Y."/>
            <person name="Uchiyama I."/>
            <person name="Ito T."/>
            <person name="Fujiyama A."/>
            <person name="Inagaki F."/>
            <person name="Takami H."/>
        </authorList>
    </citation>
    <scope>NUCLEOTIDE SEQUENCE</scope>
    <source>
        <strain evidence="1">Expedition CK06-06</strain>
    </source>
</reference>
<dbReference type="InterPro" id="IPR011044">
    <property type="entry name" value="Quino_amine_DH_bsu"/>
</dbReference>
<evidence type="ECO:0008006" key="2">
    <source>
        <dbReference type="Google" id="ProtNLM"/>
    </source>
</evidence>
<feature type="non-terminal residue" evidence="1">
    <location>
        <position position="1"/>
    </location>
</feature>
<dbReference type="InterPro" id="IPR015943">
    <property type="entry name" value="WD40/YVTN_repeat-like_dom_sf"/>
</dbReference>
<dbReference type="AlphaFoldDB" id="X1KNU2"/>
<accession>X1KNU2</accession>
<feature type="non-terminal residue" evidence="1">
    <location>
        <position position="146"/>
    </location>
</feature>
<name>X1KNU2_9ZZZZ</name>
<organism evidence="1">
    <name type="scientific">marine sediment metagenome</name>
    <dbReference type="NCBI Taxonomy" id="412755"/>
    <lineage>
        <taxon>unclassified sequences</taxon>
        <taxon>metagenomes</taxon>
        <taxon>ecological metagenomes</taxon>
    </lineage>
</organism>
<dbReference type="SUPFAM" id="SSF50969">
    <property type="entry name" value="YVTN repeat-like/Quinoprotein amine dehydrogenase"/>
    <property type="match status" value="1"/>
</dbReference>
<gene>
    <name evidence="1" type="ORF">S03H2_69179</name>
</gene>